<evidence type="ECO:0000313" key="1">
    <source>
        <dbReference type="EMBL" id="MPL93439.1"/>
    </source>
</evidence>
<dbReference type="HAMAP" id="MF_00763">
    <property type="entry name" value="UPF0305"/>
    <property type="match status" value="1"/>
</dbReference>
<accession>A0A644VPW5</accession>
<name>A0A644VPW5_9ZZZZ</name>
<protein>
    <submittedName>
        <fullName evidence="1">Uncharacterized protein</fullName>
    </submittedName>
</protein>
<gene>
    <name evidence="1" type="ORF">SDC9_39566</name>
</gene>
<dbReference type="EMBL" id="VSSQ01000392">
    <property type="protein sequence ID" value="MPL93439.1"/>
    <property type="molecule type" value="Genomic_DNA"/>
</dbReference>
<organism evidence="1">
    <name type="scientific">bioreactor metagenome</name>
    <dbReference type="NCBI Taxonomy" id="1076179"/>
    <lineage>
        <taxon>unclassified sequences</taxon>
        <taxon>metagenomes</taxon>
        <taxon>ecological metagenomes</taxon>
    </lineage>
</organism>
<dbReference type="InterPro" id="IPR019215">
    <property type="entry name" value="DUF2115"/>
</dbReference>
<reference evidence="1" key="1">
    <citation type="submission" date="2019-08" db="EMBL/GenBank/DDBJ databases">
        <authorList>
            <person name="Kucharzyk K."/>
            <person name="Murdoch R.W."/>
            <person name="Higgins S."/>
            <person name="Loffler F."/>
        </authorList>
    </citation>
    <scope>NUCLEOTIDE SEQUENCE</scope>
</reference>
<dbReference type="Pfam" id="PF09888">
    <property type="entry name" value="DUF2115"/>
    <property type="match status" value="1"/>
</dbReference>
<proteinExistence type="inferred from homology"/>
<sequence>MGFWNREGVSPSGTLFTWDELARITRKGALLSALKEKGQLYSPEDLELMLNRYAKKLENVPKEYGDALMHYARIQIVDGYHRMMTDELSEIRAAVPLPSSWKKYTADAKAAASKGTPGDRLRSLKYLIAAHTVYIKEEPVHPVGMPFPGGFSVELYDGEYYCPVRAVWNDIDDAFCKFCPAIQSRERDLLLSKSERDIVTKKEKLNNYFYNFKG</sequence>
<dbReference type="AlphaFoldDB" id="A0A644VPW5"/>
<comment type="caution">
    <text evidence="1">The sequence shown here is derived from an EMBL/GenBank/DDBJ whole genome shotgun (WGS) entry which is preliminary data.</text>
</comment>